<protein>
    <recommendedName>
        <fullName evidence="5">CBM1 domain-containing protein</fullName>
    </recommendedName>
</protein>
<keyword evidence="4" id="KW-1185">Reference proteome</keyword>
<accession>A0AAF0Y757</accession>
<dbReference type="RefSeq" id="XP_062624100.1">
    <property type="nucleotide sequence ID" value="XM_062768116.1"/>
</dbReference>
<dbReference type="Proteomes" id="UP000827549">
    <property type="component" value="Chromosome 1"/>
</dbReference>
<feature type="region of interest" description="Disordered" evidence="1">
    <location>
        <begin position="79"/>
        <end position="165"/>
    </location>
</feature>
<gene>
    <name evidence="3" type="ORF">LOC62_01G001621</name>
</gene>
<evidence type="ECO:0008006" key="5">
    <source>
        <dbReference type="Google" id="ProtNLM"/>
    </source>
</evidence>
<organism evidence="3 4">
    <name type="scientific">Vanrija pseudolonga</name>
    <dbReference type="NCBI Taxonomy" id="143232"/>
    <lineage>
        <taxon>Eukaryota</taxon>
        <taxon>Fungi</taxon>
        <taxon>Dikarya</taxon>
        <taxon>Basidiomycota</taxon>
        <taxon>Agaricomycotina</taxon>
        <taxon>Tremellomycetes</taxon>
        <taxon>Trichosporonales</taxon>
        <taxon>Trichosporonaceae</taxon>
        <taxon>Vanrija</taxon>
    </lineage>
</organism>
<feature type="signal peptide" evidence="2">
    <location>
        <begin position="1"/>
        <end position="18"/>
    </location>
</feature>
<sequence>MLVKVLFAIAALAATASATPRPLSVPRVKRQNGCELVCTGTRICVDPGWTCCLNAGGGISHSWIPGGTITDVSTIIESTSSTTTTTTTQSTTTTSSAESTTTTTTSSAESTTTTTTPAPESTSTTTTTQSPTAAPVEPSSSTTTAAPSSKTCKPKHKKNYRKRDF</sequence>
<feature type="compositionally biased region" description="Basic residues" evidence="1">
    <location>
        <begin position="152"/>
        <end position="165"/>
    </location>
</feature>
<reference evidence="3" key="1">
    <citation type="submission" date="2023-10" db="EMBL/GenBank/DDBJ databases">
        <authorList>
            <person name="Noh H."/>
        </authorList>
    </citation>
    <scope>NUCLEOTIDE SEQUENCE</scope>
    <source>
        <strain evidence="3">DUCC4014</strain>
    </source>
</reference>
<evidence type="ECO:0000256" key="1">
    <source>
        <dbReference type="SAM" id="MobiDB-lite"/>
    </source>
</evidence>
<dbReference type="GeneID" id="87804876"/>
<dbReference type="AlphaFoldDB" id="A0AAF0Y757"/>
<keyword evidence="2" id="KW-0732">Signal</keyword>
<feature type="chain" id="PRO_5042122449" description="CBM1 domain-containing protein" evidence="2">
    <location>
        <begin position="19"/>
        <end position="165"/>
    </location>
</feature>
<evidence type="ECO:0000313" key="3">
    <source>
        <dbReference type="EMBL" id="WOO78068.1"/>
    </source>
</evidence>
<feature type="compositionally biased region" description="Low complexity" evidence="1">
    <location>
        <begin position="79"/>
        <end position="149"/>
    </location>
</feature>
<evidence type="ECO:0000256" key="2">
    <source>
        <dbReference type="SAM" id="SignalP"/>
    </source>
</evidence>
<name>A0AAF0Y757_9TREE</name>
<dbReference type="EMBL" id="CP086714">
    <property type="protein sequence ID" value="WOO78068.1"/>
    <property type="molecule type" value="Genomic_DNA"/>
</dbReference>
<proteinExistence type="predicted"/>
<evidence type="ECO:0000313" key="4">
    <source>
        <dbReference type="Proteomes" id="UP000827549"/>
    </source>
</evidence>